<organism evidence="6 7">
    <name type="scientific">Prauserella cavernicola</name>
    <dbReference type="NCBI Taxonomy" id="2800127"/>
    <lineage>
        <taxon>Bacteria</taxon>
        <taxon>Bacillati</taxon>
        <taxon>Actinomycetota</taxon>
        <taxon>Actinomycetes</taxon>
        <taxon>Pseudonocardiales</taxon>
        <taxon>Pseudonocardiaceae</taxon>
        <taxon>Prauserella</taxon>
    </lineage>
</organism>
<evidence type="ECO:0000256" key="4">
    <source>
        <dbReference type="ARBA" id="ARBA00022840"/>
    </source>
</evidence>
<evidence type="ECO:0000256" key="3">
    <source>
        <dbReference type="ARBA" id="ARBA00022741"/>
    </source>
</evidence>
<dbReference type="SUPFAM" id="SSF52540">
    <property type="entry name" value="P-loop containing nucleoside triphosphate hydrolases"/>
    <property type="match status" value="1"/>
</dbReference>
<evidence type="ECO:0000256" key="1">
    <source>
        <dbReference type="ARBA" id="ARBA00005417"/>
    </source>
</evidence>
<keyword evidence="7" id="KW-1185">Reference proteome</keyword>
<dbReference type="PANTHER" id="PTHR43335:SF4">
    <property type="entry name" value="ABC TRANSPORTER, ATP-BINDING PROTEIN"/>
    <property type="match status" value="1"/>
</dbReference>
<dbReference type="InterPro" id="IPR003593">
    <property type="entry name" value="AAA+_ATPase"/>
</dbReference>
<sequence length="251" mass="26915">MLLSLELLGRWRRVRIDVDRVGKRYGGVRAVDELSFAARPGAITGFLGPNGSGKSTTMRIILGLASPDTGSATLDGRRYAELDHPTRDVGAVLDTMRAHPAMTCRDHLRLHARLGGHAPHRVDEAAEQSGVTAFAQRRVRTLSTGMRQRLALATALLGDPGVLVLDEPANGLDPHGLAWLRDLLTRLAAEGRTLLVSSHVLAELEVLADDVVIIADGRLVAEGPLREVLAAAGEPRSLEQVFLSLTEGAAR</sequence>
<dbReference type="InterPro" id="IPR027417">
    <property type="entry name" value="P-loop_NTPase"/>
</dbReference>
<keyword evidence="3" id="KW-0547">Nucleotide-binding</keyword>
<keyword evidence="4 6" id="KW-0067">ATP-binding</keyword>
<dbReference type="PANTHER" id="PTHR43335">
    <property type="entry name" value="ABC TRANSPORTER, ATP-BINDING PROTEIN"/>
    <property type="match status" value="1"/>
</dbReference>
<dbReference type="AlphaFoldDB" id="A0A934V1K9"/>
<comment type="caution">
    <text evidence="6">The sequence shown here is derived from an EMBL/GenBank/DDBJ whole genome shotgun (WGS) entry which is preliminary data.</text>
</comment>
<dbReference type="EMBL" id="JAENJH010000001">
    <property type="protein sequence ID" value="MBK1783386.1"/>
    <property type="molecule type" value="Genomic_DNA"/>
</dbReference>
<dbReference type="PROSITE" id="PS50893">
    <property type="entry name" value="ABC_TRANSPORTER_2"/>
    <property type="match status" value="1"/>
</dbReference>
<evidence type="ECO:0000256" key="2">
    <source>
        <dbReference type="ARBA" id="ARBA00022448"/>
    </source>
</evidence>
<dbReference type="Proteomes" id="UP000635245">
    <property type="component" value="Unassembled WGS sequence"/>
</dbReference>
<dbReference type="GO" id="GO:0016887">
    <property type="term" value="F:ATP hydrolysis activity"/>
    <property type="evidence" value="ECO:0007669"/>
    <property type="project" value="InterPro"/>
</dbReference>
<name>A0A934V1K9_9PSEU</name>
<gene>
    <name evidence="6" type="ORF">JHE00_03535</name>
</gene>
<reference evidence="6" key="1">
    <citation type="submission" date="2020-12" db="EMBL/GenBank/DDBJ databases">
        <title>Prauserella sp. ASG 168, a novel actinomycete isolated from cave rock.</title>
        <authorList>
            <person name="Suriyachadkun C."/>
        </authorList>
    </citation>
    <scope>NUCLEOTIDE SEQUENCE</scope>
    <source>
        <strain evidence="6">ASG 168</strain>
    </source>
</reference>
<dbReference type="InterPro" id="IPR003439">
    <property type="entry name" value="ABC_transporter-like_ATP-bd"/>
</dbReference>
<dbReference type="Gene3D" id="3.40.50.300">
    <property type="entry name" value="P-loop containing nucleotide triphosphate hydrolases"/>
    <property type="match status" value="1"/>
</dbReference>
<evidence type="ECO:0000259" key="5">
    <source>
        <dbReference type="PROSITE" id="PS50893"/>
    </source>
</evidence>
<dbReference type="Pfam" id="PF00005">
    <property type="entry name" value="ABC_tran"/>
    <property type="match status" value="1"/>
</dbReference>
<proteinExistence type="inferred from homology"/>
<evidence type="ECO:0000313" key="6">
    <source>
        <dbReference type="EMBL" id="MBK1783386.1"/>
    </source>
</evidence>
<evidence type="ECO:0000313" key="7">
    <source>
        <dbReference type="Proteomes" id="UP000635245"/>
    </source>
</evidence>
<dbReference type="SMART" id="SM00382">
    <property type="entry name" value="AAA"/>
    <property type="match status" value="1"/>
</dbReference>
<comment type="similarity">
    <text evidence="1">Belongs to the ABC transporter superfamily.</text>
</comment>
<keyword evidence="2" id="KW-0813">Transport</keyword>
<accession>A0A934V1K9</accession>
<feature type="domain" description="ABC transporter" evidence="5">
    <location>
        <begin position="16"/>
        <end position="241"/>
    </location>
</feature>
<protein>
    <submittedName>
        <fullName evidence="6">ATP-binding cassette domain-containing protein</fullName>
    </submittedName>
</protein>
<dbReference type="GO" id="GO:0005524">
    <property type="term" value="F:ATP binding"/>
    <property type="evidence" value="ECO:0007669"/>
    <property type="project" value="UniProtKB-KW"/>
</dbReference>